<organism evidence="1 2">
    <name type="scientific">Oesophagostomum dentatum</name>
    <name type="common">Nodular worm</name>
    <dbReference type="NCBI Taxonomy" id="61180"/>
    <lineage>
        <taxon>Eukaryota</taxon>
        <taxon>Metazoa</taxon>
        <taxon>Ecdysozoa</taxon>
        <taxon>Nematoda</taxon>
        <taxon>Chromadorea</taxon>
        <taxon>Rhabditida</taxon>
        <taxon>Rhabditina</taxon>
        <taxon>Rhabditomorpha</taxon>
        <taxon>Strongyloidea</taxon>
        <taxon>Strongylidae</taxon>
        <taxon>Oesophagostomum</taxon>
    </lineage>
</organism>
<evidence type="ECO:0000313" key="1">
    <source>
        <dbReference type="EMBL" id="KHJ99600.1"/>
    </source>
</evidence>
<accession>A0A0B1TW03</accession>
<dbReference type="EMBL" id="KN549213">
    <property type="protein sequence ID" value="KHJ99600.1"/>
    <property type="molecule type" value="Genomic_DNA"/>
</dbReference>
<dbReference type="AlphaFoldDB" id="A0A0B1TW03"/>
<keyword evidence="2" id="KW-1185">Reference proteome</keyword>
<sequence>MAWCGLARVVRWNGVQTLGFRATMLTEGIRKRASRASSFPPPAMKADQQLGLACVKRSGGVEIAQTKWVSGPSVSCGTSVCKPYDLFVVGAQNSLCFAVRQLVLGYLRRKLFF</sequence>
<dbReference type="Proteomes" id="UP000053660">
    <property type="component" value="Unassembled WGS sequence"/>
</dbReference>
<gene>
    <name evidence="1" type="ORF">OESDEN_00434</name>
</gene>
<proteinExistence type="predicted"/>
<reference evidence="1 2" key="1">
    <citation type="submission" date="2014-03" db="EMBL/GenBank/DDBJ databases">
        <title>Draft genome of the hookworm Oesophagostomum dentatum.</title>
        <authorList>
            <person name="Mitreva M."/>
        </authorList>
    </citation>
    <scope>NUCLEOTIDE SEQUENCE [LARGE SCALE GENOMIC DNA]</scope>
    <source>
        <strain evidence="1 2">OD-Hann</strain>
    </source>
</reference>
<name>A0A0B1TW03_OESDE</name>
<evidence type="ECO:0000313" key="2">
    <source>
        <dbReference type="Proteomes" id="UP000053660"/>
    </source>
</evidence>
<protein>
    <submittedName>
        <fullName evidence="1">Uncharacterized protein</fullName>
    </submittedName>
</protein>